<sequence>MEEQIEDEISKKICRYEYDEFYDFREIGKSRFGMMVYKSKWKKRNFAVTHKNVTIDTIQNDSAKIDTIQDDKTKITIQNNKTFQEFTTEVLTFYALNAKR</sequence>
<evidence type="ECO:0000313" key="2">
    <source>
        <dbReference type="Proteomes" id="UP000789901"/>
    </source>
</evidence>
<proteinExistence type="predicted"/>
<protein>
    <submittedName>
        <fullName evidence="1">3516_t:CDS:1</fullName>
    </submittedName>
</protein>
<dbReference type="EMBL" id="CAJVQB010000146">
    <property type="protein sequence ID" value="CAG8470474.1"/>
    <property type="molecule type" value="Genomic_DNA"/>
</dbReference>
<gene>
    <name evidence="1" type="ORF">GMARGA_LOCUS751</name>
</gene>
<evidence type="ECO:0000313" key="1">
    <source>
        <dbReference type="EMBL" id="CAG8470474.1"/>
    </source>
</evidence>
<accession>A0ABM8VXD6</accession>
<name>A0ABM8VXD6_GIGMA</name>
<keyword evidence="2" id="KW-1185">Reference proteome</keyword>
<comment type="caution">
    <text evidence="1">The sequence shown here is derived from an EMBL/GenBank/DDBJ whole genome shotgun (WGS) entry which is preliminary data.</text>
</comment>
<reference evidence="1 2" key="1">
    <citation type="submission" date="2021-06" db="EMBL/GenBank/DDBJ databases">
        <authorList>
            <person name="Kallberg Y."/>
            <person name="Tangrot J."/>
            <person name="Rosling A."/>
        </authorList>
    </citation>
    <scope>NUCLEOTIDE SEQUENCE [LARGE SCALE GENOMIC DNA]</scope>
    <source>
        <strain evidence="1 2">120-4 pot B 10/14</strain>
    </source>
</reference>
<dbReference type="Proteomes" id="UP000789901">
    <property type="component" value="Unassembled WGS sequence"/>
</dbReference>
<organism evidence="1 2">
    <name type="scientific">Gigaspora margarita</name>
    <dbReference type="NCBI Taxonomy" id="4874"/>
    <lineage>
        <taxon>Eukaryota</taxon>
        <taxon>Fungi</taxon>
        <taxon>Fungi incertae sedis</taxon>
        <taxon>Mucoromycota</taxon>
        <taxon>Glomeromycotina</taxon>
        <taxon>Glomeromycetes</taxon>
        <taxon>Diversisporales</taxon>
        <taxon>Gigasporaceae</taxon>
        <taxon>Gigaspora</taxon>
    </lineage>
</organism>